<dbReference type="PANTHER" id="PTHR37984">
    <property type="entry name" value="PROTEIN CBG26694"/>
    <property type="match status" value="1"/>
</dbReference>
<dbReference type="InterPro" id="IPR001584">
    <property type="entry name" value="Integrase_cat-core"/>
</dbReference>
<keyword evidence="6" id="KW-0064">Aspartyl protease</keyword>
<dbReference type="SUPFAM" id="SSF57756">
    <property type="entry name" value="Retrovirus zinc finger-like domains"/>
    <property type="match status" value="1"/>
</dbReference>
<dbReference type="Pfam" id="PF17921">
    <property type="entry name" value="Integrase_H2C2"/>
    <property type="match status" value="1"/>
</dbReference>
<dbReference type="InterPro" id="IPR000477">
    <property type="entry name" value="RT_dom"/>
</dbReference>
<dbReference type="GO" id="GO:0003887">
    <property type="term" value="F:DNA-directed DNA polymerase activity"/>
    <property type="evidence" value="ECO:0007669"/>
    <property type="project" value="UniProtKB-KW"/>
</dbReference>
<dbReference type="Pfam" id="PF17919">
    <property type="entry name" value="RT_RNaseH_2"/>
    <property type="match status" value="1"/>
</dbReference>
<dbReference type="InterPro" id="IPR001878">
    <property type="entry name" value="Znf_CCHC"/>
</dbReference>
<dbReference type="InterPro" id="IPR050951">
    <property type="entry name" value="Retrovirus_Pol_polyprotein"/>
</dbReference>
<feature type="compositionally biased region" description="Polar residues" evidence="17">
    <location>
        <begin position="194"/>
        <end position="222"/>
    </location>
</feature>
<evidence type="ECO:0000256" key="16">
    <source>
        <dbReference type="PROSITE-ProRule" id="PRU00047"/>
    </source>
</evidence>
<dbReference type="InterPro" id="IPR005162">
    <property type="entry name" value="Retrotrans_gag_dom"/>
</dbReference>
<dbReference type="GO" id="GO:0015074">
    <property type="term" value="P:DNA integration"/>
    <property type="evidence" value="ECO:0007669"/>
    <property type="project" value="UniProtKB-KW"/>
</dbReference>
<evidence type="ECO:0000256" key="5">
    <source>
        <dbReference type="ARBA" id="ARBA00022723"/>
    </source>
</evidence>
<dbReference type="FunFam" id="3.10.10.10:FF:000007">
    <property type="entry name" value="Retrovirus-related Pol polyprotein from transposon 17.6-like Protein"/>
    <property type="match status" value="1"/>
</dbReference>
<dbReference type="Pfam" id="PF00078">
    <property type="entry name" value="RVT_1"/>
    <property type="match status" value="1"/>
</dbReference>
<sequence length="1307" mass="149704">MRTEVPEFRGSMQPEEFLEWIGIADEILEFKRVPANERVALVATRFRGRAAAWWQQFKLARNRAGKPKLSDWEKMKQKLRKEFLPHNFTRLMYQRLQNLRQGMRSVDEYTTEFYELLVRNDIEETQDQLVSRYCGGLRTQILDMVNLFDPVTVTEAHQRALQLEKTLSRKSNSGQTLNFRGGMSSRNRASSSSENTGSRLGVSASSGSYTGPRNPTNNVQTPRATTGGFRCFGCGETGHRLSECPRPAKRVLFIDPAEFNEEDVEIIEEPQSGAEEVSEELVDGNTRTMLMVRRTCLAPRTGEGEWLRNNIFQSTCTILGKVCRFVIDGGSCENIVSVEAVRKLGVTTEKHPKPYRLAWLQKGGEGGRGNMTEKCIMMGLRILILSFSMKKKIVLLPSKPSEKIKAHSNTTNLLSYAKFELEIKEVETVYVLMGKETQADMEVPSAAAPLISEFADVFPEELLEGLPPLRDIQHHIDLEPGAMSPNKPHYRMSPTEHEELRSRAINKITVRYRFPIPRLDDLLDQLSGAHEFTKLDLKSGYHQIRIRPGDEWKTAFKTREGLYEWLVMPFGLSNAPSTFMRVMNQALRPFIGKFVVVYFDDILIYSANPELHLQHIREVLCVLRREKFVAAAKKCVFMTPKVLFLGYVISGEGLQVDESKIEAVRQWPQPKIITEVRSFHGLASFYRWFIPHFSSIMAPFTECMKGVKFQWTTEAEKGFQQIKEKLTTAPILVLPDFSQPFELHSDASKVGIGAVLSQGGKPVAYFSEKLSGSRVRYSTYDIEFYAVVQAVKHWRHYLFHREFILYTDHDSLRHLHSQEKISSRHASWSAYLQQFTFVLKHKAGVTNRVADALSRRVNLLSTMVVQVPGFNSFRELYDSDPHFSEIMVAVREKKNSEFVLVDGFLFRGNQLCIPECSLRLQIITEIHGEGHVGRDRTLQLVKASYFWPTIRKEVERYVERCRICQVSKGKATNAGLYRPLPIPTQPWTDLSMDFVLGLPRTQRGCDSIYVVVDRFSKMVHFIPCKKTTDAVKVTQLFFREIYRLHGLPSSIVSDRDTRFLSHFWRCLWKMVNTRLDFSSAYHPQTDGQTEVVNRALGDLLRCLVGENVRSWDLKLSQAEFAHNHAVNRSTGFSPFQVVYSLVPRSPIDLILLPSKTRVHGKAEDFVQGLHEVHKQVQENLLQSVEKYKLAADKKRRHLEFDVGDFVWAVLTKDRFAVGEYNKLAAKKIGPLEIVEKINPNAYRLKLPSHIRTHNVFNVKHLIPFHGDSSDDDTAINSRTNFLQPGENDAADQLALDYLEGWDLKQTK</sequence>
<keyword evidence="13" id="KW-0238">DNA-binding</keyword>
<evidence type="ECO:0000256" key="4">
    <source>
        <dbReference type="ARBA" id="ARBA00022722"/>
    </source>
</evidence>
<keyword evidence="14" id="KW-0233">DNA recombination</keyword>
<dbReference type="EMBL" id="JAJSOW010000103">
    <property type="protein sequence ID" value="KAI9174834.1"/>
    <property type="molecule type" value="Genomic_DNA"/>
</dbReference>
<keyword evidence="9" id="KW-0460">Magnesium</keyword>
<dbReference type="Pfam" id="PF24626">
    <property type="entry name" value="SH3_Tf2-1"/>
    <property type="match status" value="1"/>
</dbReference>
<dbReference type="Pfam" id="PF03732">
    <property type="entry name" value="Retrotrans_gag"/>
    <property type="match status" value="1"/>
</dbReference>
<gene>
    <name evidence="20" type="ORF">LWI28_023368</name>
</gene>
<evidence type="ECO:0000256" key="2">
    <source>
        <dbReference type="ARBA" id="ARBA00022679"/>
    </source>
</evidence>
<keyword evidence="15" id="KW-0511">Multifunctional enzyme</keyword>
<dbReference type="InterPro" id="IPR041588">
    <property type="entry name" value="Integrase_H2C2"/>
</dbReference>
<keyword evidence="8" id="KW-0378">Hydrolase</keyword>
<dbReference type="InterPro" id="IPR036875">
    <property type="entry name" value="Znf_CCHC_sf"/>
</dbReference>
<dbReference type="GO" id="GO:0006310">
    <property type="term" value="P:DNA recombination"/>
    <property type="evidence" value="ECO:0007669"/>
    <property type="project" value="UniProtKB-KW"/>
</dbReference>
<dbReference type="InterPro" id="IPR056924">
    <property type="entry name" value="SH3_Tf2-1"/>
</dbReference>
<dbReference type="Proteomes" id="UP001064489">
    <property type="component" value="Chromosome 8"/>
</dbReference>
<evidence type="ECO:0000256" key="10">
    <source>
        <dbReference type="ARBA" id="ARBA00022908"/>
    </source>
</evidence>
<dbReference type="GO" id="GO:0004190">
    <property type="term" value="F:aspartic-type endopeptidase activity"/>
    <property type="evidence" value="ECO:0007669"/>
    <property type="project" value="UniProtKB-KW"/>
</dbReference>
<dbReference type="FunFam" id="3.10.20.370:FF:000001">
    <property type="entry name" value="Retrovirus-related Pol polyprotein from transposon 17.6-like protein"/>
    <property type="match status" value="1"/>
</dbReference>
<evidence type="ECO:0000256" key="3">
    <source>
        <dbReference type="ARBA" id="ARBA00022695"/>
    </source>
</evidence>
<feature type="domain" description="Integrase catalytic" evidence="19">
    <location>
        <begin position="982"/>
        <end position="1142"/>
    </location>
</feature>
<dbReference type="FunFam" id="1.10.340.70:FF:000001">
    <property type="entry name" value="Retrovirus-related Pol polyprotein from transposon gypsy-like Protein"/>
    <property type="match status" value="1"/>
</dbReference>
<dbReference type="GO" id="GO:0003677">
    <property type="term" value="F:DNA binding"/>
    <property type="evidence" value="ECO:0007669"/>
    <property type="project" value="UniProtKB-KW"/>
</dbReference>
<dbReference type="PANTHER" id="PTHR37984:SF5">
    <property type="entry name" value="PROTEIN NYNRIN-LIKE"/>
    <property type="match status" value="1"/>
</dbReference>
<dbReference type="InterPro" id="IPR012337">
    <property type="entry name" value="RNaseH-like_sf"/>
</dbReference>
<dbReference type="GO" id="GO:0006508">
    <property type="term" value="P:proteolysis"/>
    <property type="evidence" value="ECO:0007669"/>
    <property type="project" value="UniProtKB-KW"/>
</dbReference>
<dbReference type="Gene3D" id="3.30.420.10">
    <property type="entry name" value="Ribonuclease H-like superfamily/Ribonuclease H"/>
    <property type="match status" value="1"/>
</dbReference>
<dbReference type="CDD" id="cd00303">
    <property type="entry name" value="retropepsin_like"/>
    <property type="match status" value="1"/>
</dbReference>
<evidence type="ECO:0000256" key="17">
    <source>
        <dbReference type="SAM" id="MobiDB-lite"/>
    </source>
</evidence>
<comment type="caution">
    <text evidence="20">The sequence shown here is derived from an EMBL/GenBank/DDBJ whole genome shotgun (WGS) entry which is preliminary data.</text>
</comment>
<evidence type="ECO:0000256" key="13">
    <source>
        <dbReference type="ARBA" id="ARBA00023125"/>
    </source>
</evidence>
<evidence type="ECO:0000259" key="19">
    <source>
        <dbReference type="PROSITE" id="PS50994"/>
    </source>
</evidence>
<dbReference type="PROSITE" id="PS50158">
    <property type="entry name" value="ZF_CCHC"/>
    <property type="match status" value="1"/>
</dbReference>
<evidence type="ECO:0000256" key="14">
    <source>
        <dbReference type="ARBA" id="ARBA00023172"/>
    </source>
</evidence>
<evidence type="ECO:0000256" key="12">
    <source>
        <dbReference type="ARBA" id="ARBA00022932"/>
    </source>
</evidence>
<dbReference type="GO" id="GO:0008270">
    <property type="term" value="F:zinc ion binding"/>
    <property type="evidence" value="ECO:0007669"/>
    <property type="project" value="UniProtKB-KW"/>
</dbReference>
<evidence type="ECO:0008006" key="22">
    <source>
        <dbReference type="Google" id="ProtNLM"/>
    </source>
</evidence>
<feature type="domain" description="CCHC-type" evidence="18">
    <location>
        <begin position="230"/>
        <end position="246"/>
    </location>
</feature>
<evidence type="ECO:0000259" key="18">
    <source>
        <dbReference type="PROSITE" id="PS50158"/>
    </source>
</evidence>
<proteinExistence type="predicted"/>
<dbReference type="InterPro" id="IPR041577">
    <property type="entry name" value="RT_RNaseH_2"/>
</dbReference>
<evidence type="ECO:0000256" key="1">
    <source>
        <dbReference type="ARBA" id="ARBA00022670"/>
    </source>
</evidence>
<keyword evidence="3" id="KW-0548">Nucleotidyltransferase</keyword>
<dbReference type="Gene3D" id="3.10.10.10">
    <property type="entry name" value="HIV Type 1 Reverse Transcriptase, subunit A, domain 1"/>
    <property type="match status" value="1"/>
</dbReference>
<dbReference type="FunFam" id="3.30.70.270:FF:000020">
    <property type="entry name" value="Transposon Tf2-6 polyprotein-like Protein"/>
    <property type="match status" value="1"/>
</dbReference>
<reference evidence="20" key="1">
    <citation type="journal article" date="2022" name="Plant J.">
        <title>Strategies of tolerance reflected in two North American maple genomes.</title>
        <authorList>
            <person name="McEvoy S.L."/>
            <person name="Sezen U.U."/>
            <person name="Trouern-Trend A."/>
            <person name="McMahon S.M."/>
            <person name="Schaberg P.G."/>
            <person name="Yang J."/>
            <person name="Wegrzyn J.L."/>
            <person name="Swenson N.G."/>
        </authorList>
    </citation>
    <scope>NUCLEOTIDE SEQUENCE</scope>
    <source>
        <strain evidence="20">91603</strain>
    </source>
</reference>
<keyword evidence="1" id="KW-0645">Protease</keyword>
<evidence type="ECO:0000256" key="11">
    <source>
        <dbReference type="ARBA" id="ARBA00022918"/>
    </source>
</evidence>
<name>A0AAD5IRG3_ACENE</name>
<keyword evidence="7" id="KW-0255">Endonuclease</keyword>
<keyword evidence="12" id="KW-0239">DNA-directed DNA polymerase</keyword>
<organism evidence="20 21">
    <name type="scientific">Acer negundo</name>
    <name type="common">Box elder</name>
    <dbReference type="NCBI Taxonomy" id="4023"/>
    <lineage>
        <taxon>Eukaryota</taxon>
        <taxon>Viridiplantae</taxon>
        <taxon>Streptophyta</taxon>
        <taxon>Embryophyta</taxon>
        <taxon>Tracheophyta</taxon>
        <taxon>Spermatophyta</taxon>
        <taxon>Magnoliopsida</taxon>
        <taxon>eudicotyledons</taxon>
        <taxon>Gunneridae</taxon>
        <taxon>Pentapetalae</taxon>
        <taxon>rosids</taxon>
        <taxon>malvids</taxon>
        <taxon>Sapindales</taxon>
        <taxon>Sapindaceae</taxon>
        <taxon>Hippocastanoideae</taxon>
        <taxon>Acereae</taxon>
        <taxon>Acer</taxon>
    </lineage>
</organism>
<keyword evidence="5" id="KW-0479">Metal-binding</keyword>
<evidence type="ECO:0000313" key="20">
    <source>
        <dbReference type="EMBL" id="KAI9174834.1"/>
    </source>
</evidence>
<evidence type="ECO:0000256" key="9">
    <source>
        <dbReference type="ARBA" id="ARBA00022842"/>
    </source>
</evidence>
<dbReference type="Gene3D" id="3.10.20.370">
    <property type="match status" value="1"/>
</dbReference>
<feature type="compositionally biased region" description="Polar residues" evidence="17">
    <location>
        <begin position="169"/>
        <end position="178"/>
    </location>
</feature>
<dbReference type="PROSITE" id="PS50994">
    <property type="entry name" value="INTEGRASE"/>
    <property type="match status" value="1"/>
</dbReference>
<feature type="region of interest" description="Disordered" evidence="17">
    <location>
        <begin position="165"/>
        <end position="222"/>
    </location>
</feature>
<dbReference type="CDD" id="cd09274">
    <property type="entry name" value="RNase_HI_RT_Ty3"/>
    <property type="match status" value="1"/>
</dbReference>
<dbReference type="InterPro" id="IPR043502">
    <property type="entry name" value="DNA/RNA_pol_sf"/>
</dbReference>
<evidence type="ECO:0000256" key="8">
    <source>
        <dbReference type="ARBA" id="ARBA00022801"/>
    </source>
</evidence>
<dbReference type="Gene3D" id="3.30.70.270">
    <property type="match status" value="2"/>
</dbReference>
<dbReference type="GO" id="GO:0003964">
    <property type="term" value="F:RNA-directed DNA polymerase activity"/>
    <property type="evidence" value="ECO:0007669"/>
    <property type="project" value="UniProtKB-KW"/>
</dbReference>
<dbReference type="SUPFAM" id="SSF53098">
    <property type="entry name" value="Ribonuclease H-like"/>
    <property type="match status" value="1"/>
</dbReference>
<evidence type="ECO:0000256" key="15">
    <source>
        <dbReference type="ARBA" id="ARBA00023268"/>
    </source>
</evidence>
<dbReference type="CDD" id="cd01647">
    <property type="entry name" value="RT_LTR"/>
    <property type="match status" value="1"/>
</dbReference>
<feature type="compositionally biased region" description="Low complexity" evidence="17">
    <location>
        <begin position="184"/>
        <end position="193"/>
    </location>
</feature>
<dbReference type="SMART" id="SM00343">
    <property type="entry name" value="ZnF_C2HC"/>
    <property type="match status" value="1"/>
</dbReference>
<keyword evidence="4" id="KW-0540">Nuclease</keyword>
<dbReference type="InterPro" id="IPR036397">
    <property type="entry name" value="RNaseH_sf"/>
</dbReference>
<dbReference type="GO" id="GO:0004519">
    <property type="term" value="F:endonuclease activity"/>
    <property type="evidence" value="ECO:0007669"/>
    <property type="project" value="UniProtKB-KW"/>
</dbReference>
<dbReference type="InterPro" id="IPR043128">
    <property type="entry name" value="Rev_trsase/Diguanyl_cyclase"/>
</dbReference>
<reference evidence="20" key="2">
    <citation type="submission" date="2023-02" db="EMBL/GenBank/DDBJ databases">
        <authorList>
            <person name="Swenson N.G."/>
            <person name="Wegrzyn J.L."/>
            <person name="Mcevoy S.L."/>
        </authorList>
    </citation>
    <scope>NUCLEOTIDE SEQUENCE</scope>
    <source>
        <strain evidence="20">91603</strain>
        <tissue evidence="20">Leaf</tissue>
    </source>
</reference>
<accession>A0AAD5IRG3</accession>
<protein>
    <recommendedName>
        <fullName evidence="22">Reverse transcriptase</fullName>
    </recommendedName>
</protein>
<keyword evidence="16" id="KW-0862">Zinc</keyword>
<keyword evidence="2" id="KW-0808">Transferase</keyword>
<dbReference type="Gene3D" id="1.10.340.70">
    <property type="match status" value="1"/>
</dbReference>
<evidence type="ECO:0000256" key="7">
    <source>
        <dbReference type="ARBA" id="ARBA00022759"/>
    </source>
</evidence>
<evidence type="ECO:0000313" key="21">
    <source>
        <dbReference type="Proteomes" id="UP001064489"/>
    </source>
</evidence>
<dbReference type="SUPFAM" id="SSF56672">
    <property type="entry name" value="DNA/RNA polymerases"/>
    <property type="match status" value="1"/>
</dbReference>
<keyword evidence="21" id="KW-1185">Reference proteome</keyword>
<dbReference type="FunFam" id="3.30.420.10:FF:000032">
    <property type="entry name" value="Retrovirus-related Pol polyprotein from transposon 297-like Protein"/>
    <property type="match status" value="1"/>
</dbReference>
<keyword evidence="16" id="KW-0863">Zinc-finger</keyword>
<keyword evidence="10" id="KW-0229">DNA integration</keyword>
<evidence type="ECO:0000256" key="6">
    <source>
        <dbReference type="ARBA" id="ARBA00022750"/>
    </source>
</evidence>
<keyword evidence="11" id="KW-0695">RNA-directed DNA polymerase</keyword>